<protein>
    <submittedName>
        <fullName evidence="2">DUF3105 domain-containing protein</fullName>
    </submittedName>
</protein>
<keyword evidence="1" id="KW-0472">Membrane</keyword>
<organism evidence="2 3">
    <name type="scientific">Arthrobacter halodurans</name>
    <dbReference type="NCBI Taxonomy" id="516699"/>
    <lineage>
        <taxon>Bacteria</taxon>
        <taxon>Bacillati</taxon>
        <taxon>Actinomycetota</taxon>
        <taxon>Actinomycetes</taxon>
        <taxon>Micrococcales</taxon>
        <taxon>Micrococcaceae</taxon>
        <taxon>Arthrobacter</taxon>
    </lineage>
</organism>
<proteinExistence type="predicted"/>
<evidence type="ECO:0000313" key="2">
    <source>
        <dbReference type="EMBL" id="MFB0835438.1"/>
    </source>
</evidence>
<keyword evidence="3" id="KW-1185">Reference proteome</keyword>
<gene>
    <name evidence="2" type="ORF">ACETWP_12640</name>
</gene>
<keyword evidence="1" id="KW-0812">Transmembrane</keyword>
<comment type="caution">
    <text evidence="2">The sequence shown here is derived from an EMBL/GenBank/DDBJ whole genome shotgun (WGS) entry which is preliminary data.</text>
</comment>
<dbReference type="Pfam" id="PF11303">
    <property type="entry name" value="DUF3105"/>
    <property type="match status" value="1"/>
</dbReference>
<accession>A0ABV4URA1</accession>
<name>A0ABV4URA1_9MICC</name>
<dbReference type="InterPro" id="IPR021454">
    <property type="entry name" value="DUF3105"/>
</dbReference>
<keyword evidence="1" id="KW-1133">Transmembrane helix</keyword>
<dbReference type="EMBL" id="JBHDLJ010000010">
    <property type="protein sequence ID" value="MFB0835438.1"/>
    <property type="molecule type" value="Genomic_DNA"/>
</dbReference>
<dbReference type="RefSeq" id="WP_373972608.1">
    <property type="nucleotide sequence ID" value="NZ_JBHDLJ010000010.1"/>
</dbReference>
<evidence type="ECO:0000313" key="3">
    <source>
        <dbReference type="Proteomes" id="UP001575652"/>
    </source>
</evidence>
<reference evidence="2 3" key="1">
    <citation type="submission" date="2024-09" db="EMBL/GenBank/DDBJ databases">
        <authorList>
            <person name="Salinas-Garcia M.A."/>
            <person name="Prieme A."/>
        </authorList>
    </citation>
    <scope>NUCLEOTIDE SEQUENCE [LARGE SCALE GENOMIC DNA]</scope>
    <source>
        <strain evidence="2 3">DSM 21081</strain>
    </source>
</reference>
<evidence type="ECO:0000256" key="1">
    <source>
        <dbReference type="SAM" id="Phobius"/>
    </source>
</evidence>
<feature type="transmembrane region" description="Helical" evidence="1">
    <location>
        <begin position="32"/>
        <end position="53"/>
    </location>
</feature>
<sequence>MMDNHKNPAPSQRARAQAVVAQQQRKAKRTKALTIGVAAAAVLAIAVPTAVVIGSQAAERDALAAAAAQPIEGVQTFEIASSNHTEAPVSYPQSPGVGGDHFPGWANCGVYDQEVVETHAVHSLEHGAVWISYSEDASTEDVAALEELVGERTYLLLSPFAAQEEPIKLSAWGSQLAVDSPTDPRVETFIQKYRQGPQTPEPGAACTGGIDG</sequence>
<dbReference type="Proteomes" id="UP001575652">
    <property type="component" value="Unassembled WGS sequence"/>
</dbReference>